<keyword evidence="2" id="KW-1133">Transmembrane helix</keyword>
<feature type="transmembrane region" description="Helical" evidence="2">
    <location>
        <begin position="23"/>
        <end position="44"/>
    </location>
</feature>
<dbReference type="EMBL" id="GISG01092788">
    <property type="protein sequence ID" value="MBA4634883.1"/>
    <property type="molecule type" value="Transcribed_RNA"/>
</dbReference>
<sequence length="263" mass="30005">MDSYELDAIKIEKAKAMQRYRTFSKIATIVRSLEIFVLVVLIYWSVFRSSAYLPVAINFSGGFFRRVCDLLFCPHFVFLLGNAIIVALFANSREKTSSEKSAADEIFSAAPGVSIYAEKSCCGEVFSYELQAEKRESEVTKVVVYVPPPPVPAETTIVDVAEKRESEVIKAVEEERRTYRRSKSAAEKVIGEEEVKEKIELRRSKTVPRRKSRDGEAAMGASRRRMSDVDDLSNEEFRRRVEAFIEKQQRFLMEESKALVLTN</sequence>
<evidence type="ECO:0000313" key="3">
    <source>
        <dbReference type="EMBL" id="MBA4634882.1"/>
    </source>
</evidence>
<feature type="region of interest" description="Disordered" evidence="1">
    <location>
        <begin position="205"/>
        <end position="231"/>
    </location>
</feature>
<protein>
    <recommendedName>
        <fullName evidence="4">DUF4408 domain-containing protein</fullName>
    </recommendedName>
</protein>
<keyword evidence="2" id="KW-0812">Transmembrane</keyword>
<reference evidence="3" key="2">
    <citation type="submission" date="2020-07" db="EMBL/GenBank/DDBJ databases">
        <authorList>
            <person name="Vera ALvarez R."/>
            <person name="Arias-Moreno D.M."/>
            <person name="Jimenez-Jacinto V."/>
            <person name="Jimenez-Bremont J.F."/>
            <person name="Swaminathan K."/>
            <person name="Moose S.P."/>
            <person name="Guerrero-Gonzalez M.L."/>
            <person name="Marino-Ramirez L."/>
            <person name="Landsman D."/>
            <person name="Rodriguez-Kessler M."/>
            <person name="Delgado-Sanchez P."/>
        </authorList>
    </citation>
    <scope>NUCLEOTIDE SEQUENCE</scope>
    <source>
        <tissue evidence="3">Cladode</tissue>
    </source>
</reference>
<evidence type="ECO:0000256" key="1">
    <source>
        <dbReference type="SAM" id="MobiDB-lite"/>
    </source>
</evidence>
<accession>A0A7C9D6R9</accession>
<dbReference type="EMBL" id="GISG01092785">
    <property type="protein sequence ID" value="MBA4634882.1"/>
    <property type="molecule type" value="Transcribed_RNA"/>
</dbReference>
<evidence type="ECO:0000256" key="2">
    <source>
        <dbReference type="SAM" id="Phobius"/>
    </source>
</evidence>
<keyword evidence="2" id="KW-0472">Membrane</keyword>
<dbReference type="PANTHER" id="PTHR33640">
    <property type="entry name" value="TRANSMEMBRANE PROTEIN"/>
    <property type="match status" value="1"/>
</dbReference>
<dbReference type="PANTHER" id="PTHR33640:SF3">
    <property type="entry name" value="DUF4408 DOMAIN-CONTAINING PROTEIN"/>
    <property type="match status" value="1"/>
</dbReference>
<dbReference type="EMBL" id="GISG01092790">
    <property type="protein sequence ID" value="MBA4634884.1"/>
    <property type="molecule type" value="Transcribed_RNA"/>
</dbReference>
<name>A0A7C9D6R9_OPUST</name>
<dbReference type="AlphaFoldDB" id="A0A7C9D6R9"/>
<organism evidence="3">
    <name type="scientific">Opuntia streptacantha</name>
    <name type="common">Prickly pear cactus</name>
    <name type="synonym">Opuntia cardona</name>
    <dbReference type="NCBI Taxonomy" id="393608"/>
    <lineage>
        <taxon>Eukaryota</taxon>
        <taxon>Viridiplantae</taxon>
        <taxon>Streptophyta</taxon>
        <taxon>Embryophyta</taxon>
        <taxon>Tracheophyta</taxon>
        <taxon>Spermatophyta</taxon>
        <taxon>Magnoliopsida</taxon>
        <taxon>eudicotyledons</taxon>
        <taxon>Gunneridae</taxon>
        <taxon>Pentapetalae</taxon>
        <taxon>Caryophyllales</taxon>
        <taxon>Cactineae</taxon>
        <taxon>Cactaceae</taxon>
        <taxon>Opuntioideae</taxon>
        <taxon>Opuntia</taxon>
    </lineage>
</organism>
<evidence type="ECO:0008006" key="4">
    <source>
        <dbReference type="Google" id="ProtNLM"/>
    </source>
</evidence>
<reference evidence="3" key="1">
    <citation type="journal article" date="2013" name="J. Plant Res.">
        <title>Effect of fungi and light on seed germination of three Opuntia species from semiarid lands of central Mexico.</title>
        <authorList>
            <person name="Delgado-Sanchez P."/>
            <person name="Jimenez-Bremont J.F."/>
            <person name="Guerrero-Gonzalez Mde L."/>
            <person name="Flores J."/>
        </authorList>
    </citation>
    <scope>NUCLEOTIDE SEQUENCE</scope>
    <source>
        <tissue evidence="3">Cladode</tissue>
    </source>
</reference>
<proteinExistence type="predicted"/>
<feature type="transmembrane region" description="Helical" evidence="2">
    <location>
        <begin position="64"/>
        <end position="90"/>
    </location>
</feature>